<dbReference type="PANTHER" id="PTHR43312">
    <property type="entry name" value="D-THREO-ALDOSE 1-DEHYDROGENASE"/>
    <property type="match status" value="1"/>
</dbReference>
<gene>
    <name evidence="2" type="ORF">J7I43_03310</name>
</gene>
<accession>A0ABS3Y971</accession>
<dbReference type="InterPro" id="IPR036812">
    <property type="entry name" value="NAD(P)_OxRdtase_dom_sf"/>
</dbReference>
<reference evidence="3" key="1">
    <citation type="submission" date="2021-03" db="EMBL/GenBank/DDBJ databases">
        <title>Assistant Professor.</title>
        <authorList>
            <person name="Huq M.A."/>
        </authorList>
    </citation>
    <scope>NUCLEOTIDE SEQUENCE [LARGE SCALE GENOMIC DNA]</scope>
    <source>
        <strain evidence="3">MAH-28</strain>
    </source>
</reference>
<dbReference type="EMBL" id="JAGHKP010000001">
    <property type="protein sequence ID" value="MBO9151219.1"/>
    <property type="molecule type" value="Genomic_DNA"/>
</dbReference>
<dbReference type="InterPro" id="IPR053135">
    <property type="entry name" value="AKR2_Oxidoreductase"/>
</dbReference>
<dbReference type="InterPro" id="IPR023210">
    <property type="entry name" value="NADP_OxRdtase_dom"/>
</dbReference>
<proteinExistence type="predicted"/>
<evidence type="ECO:0000259" key="1">
    <source>
        <dbReference type="Pfam" id="PF00248"/>
    </source>
</evidence>
<feature type="domain" description="NADP-dependent oxidoreductase" evidence="1">
    <location>
        <begin position="16"/>
        <end position="285"/>
    </location>
</feature>
<name>A0ABS3Y971_9BACT</name>
<dbReference type="Pfam" id="PF00248">
    <property type="entry name" value="Aldo_ket_red"/>
    <property type="match status" value="1"/>
</dbReference>
<protein>
    <submittedName>
        <fullName evidence="2">Aldo/keto reductase</fullName>
    </submittedName>
</protein>
<dbReference type="PANTHER" id="PTHR43312:SF1">
    <property type="entry name" value="NADP-DEPENDENT OXIDOREDUCTASE DOMAIN-CONTAINING PROTEIN"/>
    <property type="match status" value="1"/>
</dbReference>
<dbReference type="Gene3D" id="3.20.20.100">
    <property type="entry name" value="NADP-dependent oxidoreductase domain"/>
    <property type="match status" value="1"/>
</dbReference>
<dbReference type="SUPFAM" id="SSF51430">
    <property type="entry name" value="NAD(P)-linked oxidoreductase"/>
    <property type="match status" value="1"/>
</dbReference>
<keyword evidence="3" id="KW-1185">Reference proteome</keyword>
<organism evidence="2 3">
    <name type="scientific">Chitinophaga chungangae</name>
    <dbReference type="NCBI Taxonomy" id="2821488"/>
    <lineage>
        <taxon>Bacteria</taxon>
        <taxon>Pseudomonadati</taxon>
        <taxon>Bacteroidota</taxon>
        <taxon>Chitinophagia</taxon>
        <taxon>Chitinophagales</taxon>
        <taxon>Chitinophagaceae</taxon>
        <taxon>Chitinophaga</taxon>
    </lineage>
</organism>
<dbReference type="CDD" id="cd19086">
    <property type="entry name" value="AKR_AKR11C1"/>
    <property type="match status" value="1"/>
</dbReference>
<dbReference type="Proteomes" id="UP000679126">
    <property type="component" value="Unassembled WGS sequence"/>
</dbReference>
<comment type="caution">
    <text evidence="2">The sequence shown here is derived from an EMBL/GenBank/DDBJ whole genome shotgun (WGS) entry which is preliminary data.</text>
</comment>
<dbReference type="RefSeq" id="WP_209143196.1">
    <property type="nucleotide sequence ID" value="NZ_JAGHKP010000001.1"/>
</dbReference>
<evidence type="ECO:0000313" key="3">
    <source>
        <dbReference type="Proteomes" id="UP000679126"/>
    </source>
</evidence>
<evidence type="ECO:0000313" key="2">
    <source>
        <dbReference type="EMBL" id="MBO9151219.1"/>
    </source>
</evidence>
<sequence>MKYHTLGRSPLKVSEVAFGCMSLGMDDAANEKLIHRALNEGINFFDTADLYDKGFNESSLGKALKGKREKAVIATKVGNQWRADGSGWDWNPRKEYIIACVEKSLQRLQTDRIDLYQLHGGTIDDPIDETIGAFELLQQQGKILYYGISSIRPNVIREYAKRSNIVTVMMQYSLLDRRPEVSCFGVLQQHGIGVLARGSLAKGILVNKPAVAYLDYSEAEVQKAKDTIAAVSGAERNPAQTALKYALMHPVVSSAVTGIRTMEQLLELAKETPRLNEMEYEQLTAAVPVKDYTQHV</sequence>